<gene>
    <name evidence="2" type="ORF">AVDCRST_MAG93-6133</name>
</gene>
<evidence type="ECO:0000256" key="1">
    <source>
        <dbReference type="SAM" id="MobiDB-lite"/>
    </source>
</evidence>
<evidence type="ECO:0000313" key="2">
    <source>
        <dbReference type="EMBL" id="CAA9329701.1"/>
    </source>
</evidence>
<dbReference type="AlphaFoldDB" id="A0A6J4LCB2"/>
<proteinExistence type="predicted"/>
<name>A0A6J4LCB2_9CHLR</name>
<accession>A0A6J4LCB2</accession>
<reference evidence="2" key="1">
    <citation type="submission" date="2020-02" db="EMBL/GenBank/DDBJ databases">
        <authorList>
            <person name="Meier V. D."/>
        </authorList>
    </citation>
    <scope>NUCLEOTIDE SEQUENCE</scope>
    <source>
        <strain evidence="2">AVDCRST_MAG93</strain>
    </source>
</reference>
<protein>
    <submittedName>
        <fullName evidence="2">Uncharacterized protein</fullName>
    </submittedName>
</protein>
<sequence>MSAGAAKDTSGAEFPVPGSPPGYTPRTGFPEPYGVVDRQCPRRCPSPRSAIREPDEPGFPADGTIAPGSFAPDVSRWHHSGLEAPVGKQIREQEEKLES</sequence>
<feature type="region of interest" description="Disordered" evidence="1">
    <location>
        <begin position="1"/>
        <end position="99"/>
    </location>
</feature>
<feature type="compositionally biased region" description="Basic and acidic residues" evidence="1">
    <location>
        <begin position="89"/>
        <end position="99"/>
    </location>
</feature>
<organism evidence="2">
    <name type="scientific">uncultured Chloroflexia bacterium</name>
    <dbReference type="NCBI Taxonomy" id="1672391"/>
    <lineage>
        <taxon>Bacteria</taxon>
        <taxon>Bacillati</taxon>
        <taxon>Chloroflexota</taxon>
        <taxon>Chloroflexia</taxon>
        <taxon>environmental samples</taxon>
    </lineage>
</organism>
<dbReference type="EMBL" id="CADCTR010002063">
    <property type="protein sequence ID" value="CAA9329701.1"/>
    <property type="molecule type" value="Genomic_DNA"/>
</dbReference>